<dbReference type="OrthoDB" id="8410231at2"/>
<organism evidence="1 2">
    <name type="scientific">Celeribacter halophilus</name>
    <dbReference type="NCBI Taxonomy" id="576117"/>
    <lineage>
        <taxon>Bacteria</taxon>
        <taxon>Pseudomonadati</taxon>
        <taxon>Pseudomonadota</taxon>
        <taxon>Alphaproteobacteria</taxon>
        <taxon>Rhodobacterales</taxon>
        <taxon>Roseobacteraceae</taxon>
        <taxon>Celeribacter</taxon>
    </lineage>
</organism>
<dbReference type="GO" id="GO:0019068">
    <property type="term" value="P:virion assembly"/>
    <property type="evidence" value="ECO:0007669"/>
    <property type="project" value="InterPro"/>
</dbReference>
<dbReference type="GeneID" id="98667018"/>
<dbReference type="EMBL" id="FORY01000034">
    <property type="protein sequence ID" value="SFK12461.1"/>
    <property type="molecule type" value="Genomic_DNA"/>
</dbReference>
<dbReference type="Pfam" id="PF05354">
    <property type="entry name" value="Phage_attach"/>
    <property type="match status" value="1"/>
</dbReference>
<protein>
    <submittedName>
        <fullName evidence="1">Uncharacterized protein</fullName>
    </submittedName>
</protein>
<proteinExistence type="predicted"/>
<dbReference type="InterPro" id="IPR008018">
    <property type="entry name" value="Phage_tail_attach_FII"/>
</dbReference>
<name>A0A1I3X0Z6_9RHOB</name>
<dbReference type="AlphaFoldDB" id="A0A1I3X0Z6"/>
<dbReference type="Proteomes" id="UP000183299">
    <property type="component" value="Unassembled WGS sequence"/>
</dbReference>
<dbReference type="RefSeq" id="WP_066598885.1">
    <property type="nucleotide sequence ID" value="NZ_FORY01000034.1"/>
</dbReference>
<sequence>MTAFAAAINAIFADRNIGRDALYRSQGAGGGDPVRVVINKPDQFSEFNSGRFVVGTVTIDVRISEVSNPDKYDTFEILDSEGNSTGDIFQVTGQPTRDGERLVWKCEAAPQ</sequence>
<gene>
    <name evidence="1" type="ORF">SAMN04488138_13410</name>
</gene>
<evidence type="ECO:0000313" key="1">
    <source>
        <dbReference type="EMBL" id="SFK12461.1"/>
    </source>
</evidence>
<dbReference type="STRING" id="576117.SAMN04488138_13410"/>
<keyword evidence="2" id="KW-1185">Reference proteome</keyword>
<accession>A0A1I3X0Z6</accession>
<evidence type="ECO:0000313" key="2">
    <source>
        <dbReference type="Proteomes" id="UP000183299"/>
    </source>
</evidence>
<reference evidence="1 2" key="1">
    <citation type="submission" date="2016-10" db="EMBL/GenBank/DDBJ databases">
        <authorList>
            <person name="de Groot N.N."/>
        </authorList>
    </citation>
    <scope>NUCLEOTIDE SEQUENCE [LARGE SCALE GENOMIC DNA]</scope>
    <source>
        <strain evidence="1 2">CGMCC 1.8891</strain>
    </source>
</reference>